<proteinExistence type="predicted"/>
<dbReference type="AlphaFoldDB" id="A0AAN7T8X4"/>
<sequence length="345" mass="39560">MPTLTQNLNILRLGVPRSRSKADPVTLPGQIDRAPILPRDHYIRYEQYHKRQFPKRSNHHFASEQLLRKAEAADRDTTMGIVDTIAREYIVHWMPEVEVFLEADPSDDFEDDKTEYKRLVGRLVQGVLEVLSRVNCDNDQDAGALREAGKQYVEKHLRKLYDACSDLLNEEERLHFAPSAQALTLREKSDWLKQQEEEMRPREQLSEARLLNSSIAWSLSDARQCSTLFKAAEPLDARSYSRKRTLSKAQLYEEPDATDNGQVWTPPGVEVKRQKFEIKFAMPAQDEILQEDIRAKQASNTIDLTADDDQDFIDGEQASHLDIRNSHRLLIAGGSGSQDQQCLTM</sequence>
<dbReference type="EMBL" id="JAVRRJ010000002">
    <property type="protein sequence ID" value="KAK5089067.1"/>
    <property type="molecule type" value="Genomic_DNA"/>
</dbReference>
<reference evidence="1 2" key="1">
    <citation type="submission" date="2023-08" db="EMBL/GenBank/DDBJ databases">
        <title>Black Yeasts Isolated from many extreme environments.</title>
        <authorList>
            <person name="Coleine C."/>
            <person name="Stajich J.E."/>
            <person name="Selbmann L."/>
        </authorList>
    </citation>
    <scope>NUCLEOTIDE SEQUENCE [LARGE SCALE GENOMIC DNA]</scope>
    <source>
        <strain evidence="1 2">CCFEE 5910</strain>
    </source>
</reference>
<name>A0AAN7T8X4_9EURO</name>
<accession>A0AAN7T8X4</accession>
<evidence type="ECO:0000313" key="2">
    <source>
        <dbReference type="Proteomes" id="UP001309876"/>
    </source>
</evidence>
<protein>
    <submittedName>
        <fullName evidence="1">Uncharacterized protein</fullName>
    </submittedName>
</protein>
<comment type="caution">
    <text evidence="1">The sequence shown here is derived from an EMBL/GenBank/DDBJ whole genome shotgun (WGS) entry which is preliminary data.</text>
</comment>
<evidence type="ECO:0000313" key="1">
    <source>
        <dbReference type="EMBL" id="KAK5089067.1"/>
    </source>
</evidence>
<dbReference type="Proteomes" id="UP001309876">
    <property type="component" value="Unassembled WGS sequence"/>
</dbReference>
<keyword evidence="2" id="KW-1185">Reference proteome</keyword>
<organism evidence="1 2">
    <name type="scientific">Lithohypha guttulata</name>
    <dbReference type="NCBI Taxonomy" id="1690604"/>
    <lineage>
        <taxon>Eukaryota</taxon>
        <taxon>Fungi</taxon>
        <taxon>Dikarya</taxon>
        <taxon>Ascomycota</taxon>
        <taxon>Pezizomycotina</taxon>
        <taxon>Eurotiomycetes</taxon>
        <taxon>Chaetothyriomycetidae</taxon>
        <taxon>Chaetothyriales</taxon>
        <taxon>Trichomeriaceae</taxon>
        <taxon>Lithohypha</taxon>
    </lineage>
</organism>
<gene>
    <name evidence="1" type="ORF">LTR05_003291</name>
</gene>